<gene>
    <name evidence="2" type="ORF">MELLADRAFT_75743</name>
</gene>
<evidence type="ECO:0000313" key="2">
    <source>
        <dbReference type="EMBL" id="EGG00491.1"/>
    </source>
</evidence>
<feature type="compositionally biased region" description="Basic and acidic residues" evidence="1">
    <location>
        <begin position="1"/>
        <end position="11"/>
    </location>
</feature>
<dbReference type="GeneID" id="18932685"/>
<proteinExistence type="predicted"/>
<dbReference type="VEuPathDB" id="FungiDB:MELLADRAFT_75743"/>
<evidence type="ECO:0000256" key="1">
    <source>
        <dbReference type="SAM" id="MobiDB-lite"/>
    </source>
</evidence>
<dbReference type="Proteomes" id="UP000001072">
    <property type="component" value="Unassembled WGS sequence"/>
</dbReference>
<dbReference type="HOGENOM" id="CLU_2334040_0_0_1"/>
<dbReference type="EMBL" id="GL883146">
    <property type="protein sequence ID" value="EGG00491.1"/>
    <property type="molecule type" value="Genomic_DNA"/>
</dbReference>
<dbReference type="OrthoDB" id="2503155at2759"/>
<evidence type="ECO:0000313" key="3">
    <source>
        <dbReference type="Proteomes" id="UP000001072"/>
    </source>
</evidence>
<protein>
    <submittedName>
        <fullName evidence="2">Uncharacterized protein</fullName>
    </submittedName>
</protein>
<organism evidence="3">
    <name type="scientific">Melampsora larici-populina (strain 98AG31 / pathotype 3-4-7)</name>
    <name type="common">Poplar leaf rust fungus</name>
    <dbReference type="NCBI Taxonomy" id="747676"/>
    <lineage>
        <taxon>Eukaryota</taxon>
        <taxon>Fungi</taxon>
        <taxon>Dikarya</taxon>
        <taxon>Basidiomycota</taxon>
        <taxon>Pucciniomycotina</taxon>
        <taxon>Pucciniomycetes</taxon>
        <taxon>Pucciniales</taxon>
        <taxon>Melampsoraceae</taxon>
        <taxon>Melampsora</taxon>
    </lineage>
</organism>
<dbReference type="RefSeq" id="XP_007416138.1">
    <property type="nucleotide sequence ID" value="XM_007416076.1"/>
</dbReference>
<sequence>MFYHCLRGEHEERDDDEDDDEDDREEGEYLGRSNYRESVQDINHCDVIVLKTDNGWCFDQDIFLPAWKRDAYEAAGQVDEPNGFGLPELVRVEEIRVD</sequence>
<name>F4S4B2_MELLP</name>
<reference evidence="3" key="1">
    <citation type="journal article" date="2011" name="Proc. Natl. Acad. Sci. U.S.A.">
        <title>Obligate biotrophy features unraveled by the genomic analysis of rust fungi.</title>
        <authorList>
            <person name="Duplessis S."/>
            <person name="Cuomo C.A."/>
            <person name="Lin Y.-C."/>
            <person name="Aerts A."/>
            <person name="Tisserant E."/>
            <person name="Veneault-Fourrey C."/>
            <person name="Joly D.L."/>
            <person name="Hacquard S."/>
            <person name="Amselem J."/>
            <person name="Cantarel B.L."/>
            <person name="Chiu R."/>
            <person name="Coutinho P.M."/>
            <person name="Feau N."/>
            <person name="Field M."/>
            <person name="Frey P."/>
            <person name="Gelhaye E."/>
            <person name="Goldberg J."/>
            <person name="Grabherr M.G."/>
            <person name="Kodira C.D."/>
            <person name="Kohler A."/>
            <person name="Kuees U."/>
            <person name="Lindquist E.A."/>
            <person name="Lucas S.M."/>
            <person name="Mago R."/>
            <person name="Mauceli E."/>
            <person name="Morin E."/>
            <person name="Murat C."/>
            <person name="Pangilinan J.L."/>
            <person name="Park R."/>
            <person name="Pearson M."/>
            <person name="Quesneville H."/>
            <person name="Rouhier N."/>
            <person name="Sakthikumar S."/>
            <person name="Salamov A.A."/>
            <person name="Schmutz J."/>
            <person name="Selles B."/>
            <person name="Shapiro H."/>
            <person name="Tanguay P."/>
            <person name="Tuskan G.A."/>
            <person name="Henrissat B."/>
            <person name="Van de Peer Y."/>
            <person name="Rouze P."/>
            <person name="Ellis J.G."/>
            <person name="Dodds P.N."/>
            <person name="Schein J.E."/>
            <person name="Zhong S."/>
            <person name="Hamelin R.C."/>
            <person name="Grigoriev I.V."/>
            <person name="Szabo L.J."/>
            <person name="Martin F."/>
        </authorList>
    </citation>
    <scope>NUCLEOTIDE SEQUENCE [LARGE SCALE GENOMIC DNA]</scope>
    <source>
        <strain evidence="3">98AG31 / pathotype 3-4-7</strain>
    </source>
</reference>
<dbReference type="KEGG" id="mlr:MELLADRAFT_75743"/>
<dbReference type="AlphaFoldDB" id="F4S4B2"/>
<feature type="region of interest" description="Disordered" evidence="1">
    <location>
        <begin position="1"/>
        <end position="33"/>
    </location>
</feature>
<accession>F4S4B2</accession>
<keyword evidence="3" id="KW-1185">Reference proteome</keyword>
<dbReference type="InParanoid" id="F4S4B2"/>
<feature type="compositionally biased region" description="Acidic residues" evidence="1">
    <location>
        <begin position="12"/>
        <end position="28"/>
    </location>
</feature>